<dbReference type="HOGENOM" id="CLU_001570_2_3_1"/>
<evidence type="ECO:0000313" key="12">
    <source>
        <dbReference type="EMBL" id="ETW78785.1"/>
    </source>
</evidence>
<dbReference type="EMBL" id="KI925461">
    <property type="protein sequence ID" value="ETW78785.1"/>
    <property type="molecule type" value="Genomic_DNA"/>
</dbReference>
<dbReference type="InParanoid" id="W4K0E9"/>
<organism evidence="12 13">
    <name type="scientific">Heterobasidion irregulare (strain TC 32-1)</name>
    <dbReference type="NCBI Taxonomy" id="747525"/>
    <lineage>
        <taxon>Eukaryota</taxon>
        <taxon>Fungi</taxon>
        <taxon>Dikarya</taxon>
        <taxon>Basidiomycota</taxon>
        <taxon>Agaricomycotina</taxon>
        <taxon>Agaricomycetes</taxon>
        <taxon>Russulales</taxon>
        <taxon>Bondarzewiaceae</taxon>
        <taxon>Heterobasidion</taxon>
        <taxon>Heterobasidion annosum species complex</taxon>
    </lineage>
</organism>
<evidence type="ECO:0000256" key="6">
    <source>
        <dbReference type="ARBA" id="ARBA00023002"/>
    </source>
</evidence>
<comment type="pathway">
    <text evidence="2">Secondary metabolite biosynthesis.</text>
</comment>
<dbReference type="Gene3D" id="1.10.630.10">
    <property type="entry name" value="Cytochrome P450"/>
    <property type="match status" value="1"/>
</dbReference>
<keyword evidence="6 10" id="KW-0560">Oxidoreductase</keyword>
<keyword evidence="5 9" id="KW-0479">Metal-binding</keyword>
<dbReference type="OrthoDB" id="2789670at2759"/>
<dbReference type="STRING" id="747525.W4K0E9"/>
<dbReference type="InterPro" id="IPR001128">
    <property type="entry name" value="Cyt_P450"/>
</dbReference>
<evidence type="ECO:0000313" key="13">
    <source>
        <dbReference type="Proteomes" id="UP000030671"/>
    </source>
</evidence>
<dbReference type="GeneID" id="20678666"/>
<evidence type="ECO:0000256" key="10">
    <source>
        <dbReference type="RuleBase" id="RU000461"/>
    </source>
</evidence>
<dbReference type="InterPro" id="IPR050364">
    <property type="entry name" value="Cytochrome_P450_fung"/>
</dbReference>
<dbReference type="GO" id="GO:0004497">
    <property type="term" value="F:monooxygenase activity"/>
    <property type="evidence" value="ECO:0007669"/>
    <property type="project" value="UniProtKB-KW"/>
</dbReference>
<evidence type="ECO:0000256" key="11">
    <source>
        <dbReference type="SAM" id="Phobius"/>
    </source>
</evidence>
<dbReference type="Proteomes" id="UP000030671">
    <property type="component" value="Unassembled WGS sequence"/>
</dbReference>
<dbReference type="SUPFAM" id="SSF48264">
    <property type="entry name" value="Cytochrome P450"/>
    <property type="match status" value="1"/>
</dbReference>
<dbReference type="CDD" id="cd11065">
    <property type="entry name" value="CYP64-like"/>
    <property type="match status" value="1"/>
</dbReference>
<dbReference type="PRINTS" id="PR00463">
    <property type="entry name" value="EP450I"/>
</dbReference>
<accession>W4K0E9</accession>
<keyword evidence="11" id="KW-0472">Membrane</keyword>
<name>W4K0E9_HETIT</name>
<dbReference type="PANTHER" id="PTHR46300:SF7">
    <property type="entry name" value="P450, PUTATIVE (EUROFUNG)-RELATED"/>
    <property type="match status" value="1"/>
</dbReference>
<evidence type="ECO:0000256" key="1">
    <source>
        <dbReference type="ARBA" id="ARBA00001971"/>
    </source>
</evidence>
<dbReference type="GO" id="GO:0016705">
    <property type="term" value="F:oxidoreductase activity, acting on paired donors, with incorporation or reduction of molecular oxygen"/>
    <property type="evidence" value="ECO:0007669"/>
    <property type="project" value="InterPro"/>
</dbReference>
<evidence type="ECO:0000256" key="5">
    <source>
        <dbReference type="ARBA" id="ARBA00022723"/>
    </source>
</evidence>
<evidence type="ECO:0000256" key="7">
    <source>
        <dbReference type="ARBA" id="ARBA00023004"/>
    </source>
</evidence>
<keyword evidence="4 9" id="KW-0349">Heme</keyword>
<dbReference type="PROSITE" id="PS00086">
    <property type="entry name" value="CYTOCHROME_P450"/>
    <property type="match status" value="1"/>
</dbReference>
<dbReference type="GO" id="GO:0005506">
    <property type="term" value="F:iron ion binding"/>
    <property type="evidence" value="ECO:0007669"/>
    <property type="project" value="InterPro"/>
</dbReference>
<dbReference type="KEGG" id="hir:HETIRDRAFT_64120"/>
<feature type="transmembrane region" description="Helical" evidence="11">
    <location>
        <begin position="12"/>
        <end position="30"/>
    </location>
</feature>
<dbReference type="AlphaFoldDB" id="W4K0E9"/>
<reference evidence="12 13" key="1">
    <citation type="journal article" date="2012" name="New Phytol.">
        <title>Insight into trade-off between wood decay and parasitism from the genome of a fungal forest pathogen.</title>
        <authorList>
            <person name="Olson A."/>
            <person name="Aerts A."/>
            <person name="Asiegbu F."/>
            <person name="Belbahri L."/>
            <person name="Bouzid O."/>
            <person name="Broberg A."/>
            <person name="Canback B."/>
            <person name="Coutinho P.M."/>
            <person name="Cullen D."/>
            <person name="Dalman K."/>
            <person name="Deflorio G."/>
            <person name="van Diepen L.T."/>
            <person name="Dunand C."/>
            <person name="Duplessis S."/>
            <person name="Durling M."/>
            <person name="Gonthier P."/>
            <person name="Grimwood J."/>
            <person name="Fossdal C.G."/>
            <person name="Hansson D."/>
            <person name="Henrissat B."/>
            <person name="Hietala A."/>
            <person name="Himmelstrand K."/>
            <person name="Hoffmeister D."/>
            <person name="Hogberg N."/>
            <person name="James T.Y."/>
            <person name="Karlsson M."/>
            <person name="Kohler A."/>
            <person name="Kues U."/>
            <person name="Lee Y.H."/>
            <person name="Lin Y.C."/>
            <person name="Lind M."/>
            <person name="Lindquist E."/>
            <person name="Lombard V."/>
            <person name="Lucas S."/>
            <person name="Lunden K."/>
            <person name="Morin E."/>
            <person name="Murat C."/>
            <person name="Park J."/>
            <person name="Raffaello T."/>
            <person name="Rouze P."/>
            <person name="Salamov A."/>
            <person name="Schmutz J."/>
            <person name="Solheim H."/>
            <person name="Stahlberg J."/>
            <person name="Velez H."/>
            <person name="de Vries R.P."/>
            <person name="Wiebenga A."/>
            <person name="Woodward S."/>
            <person name="Yakovlev I."/>
            <person name="Garbelotto M."/>
            <person name="Martin F."/>
            <person name="Grigoriev I.V."/>
            <person name="Stenlid J."/>
        </authorList>
    </citation>
    <scope>NUCLEOTIDE SEQUENCE [LARGE SCALE GENOMIC DNA]</scope>
    <source>
        <strain evidence="12 13">TC 32-1</strain>
    </source>
</reference>
<dbReference type="PANTHER" id="PTHR46300">
    <property type="entry name" value="P450, PUTATIVE (EUROFUNG)-RELATED-RELATED"/>
    <property type="match status" value="1"/>
</dbReference>
<keyword evidence="11" id="KW-0812">Transmembrane</keyword>
<dbReference type="RefSeq" id="XP_009548803.1">
    <property type="nucleotide sequence ID" value="XM_009550508.1"/>
</dbReference>
<evidence type="ECO:0000256" key="9">
    <source>
        <dbReference type="PIRSR" id="PIRSR602401-1"/>
    </source>
</evidence>
<feature type="binding site" description="axial binding residue" evidence="9">
    <location>
        <position position="449"/>
    </location>
    <ligand>
        <name>heme</name>
        <dbReference type="ChEBI" id="CHEBI:30413"/>
    </ligand>
    <ligandPart>
        <name>Fe</name>
        <dbReference type="ChEBI" id="CHEBI:18248"/>
    </ligandPart>
</feature>
<keyword evidence="13" id="KW-1185">Reference proteome</keyword>
<keyword evidence="7 9" id="KW-0408">Iron</keyword>
<proteinExistence type="inferred from homology"/>
<dbReference type="Pfam" id="PF00067">
    <property type="entry name" value="p450"/>
    <property type="match status" value="1"/>
</dbReference>
<evidence type="ECO:0000256" key="2">
    <source>
        <dbReference type="ARBA" id="ARBA00005179"/>
    </source>
</evidence>
<dbReference type="InterPro" id="IPR036396">
    <property type="entry name" value="Cyt_P450_sf"/>
</dbReference>
<sequence length="526" mass="59333">MDTNATSLNTFLLYGLAVVTIGITCLLLKIQALRSLPLPPGPTPWPLVGNVTDLTPRELWITAQTWSQQYGDIVYTHLFGKGIIFLNSIDVVNDLLDKRAPLYSDKPRLIMANELCGCGNMVVFTNYGDRARRQRRLMSHTLSASHIHKQNENIELEARGMLERMLEGGDAFAHLRRYSVGYIIRIVYGIELRDDDGTLKLLELEERASDLLANKILAGGGVWAVDMMPSLKHLPEWFPGAGFLRKSRSWKKTFDDLREQPWEILRQNMMSGIFTPSFCSELLQTSTSLTMQAETDIKDTAMSMYSASIDTTSAIVAHFVLEMMNHPEVQRKAQAELDTVLGGRLPTCDDRGPSLPYINALVEEVLRWSAVVPLSLPRCLLEDDDYKGMHLPKGSIILVNVWKIVRDEKIYPDPYQFDPERFVEKSNDNVPTKQPDPTQYIFGFGRRRCPGVHLATTSLWFVIASILATFDIQKPLGGNGVPIEPIVTFDNSIFRTPSDFEVNIIPRANAKEMLRNSVRPSALHQQ</sequence>
<dbReference type="GO" id="GO:0020037">
    <property type="term" value="F:heme binding"/>
    <property type="evidence" value="ECO:0007669"/>
    <property type="project" value="InterPro"/>
</dbReference>
<dbReference type="InterPro" id="IPR017972">
    <property type="entry name" value="Cyt_P450_CS"/>
</dbReference>
<comment type="similarity">
    <text evidence="3 10">Belongs to the cytochrome P450 family.</text>
</comment>
<keyword evidence="8 10" id="KW-0503">Monooxygenase</keyword>
<evidence type="ECO:0000256" key="4">
    <source>
        <dbReference type="ARBA" id="ARBA00022617"/>
    </source>
</evidence>
<dbReference type="InterPro" id="IPR002401">
    <property type="entry name" value="Cyt_P450_E_grp-I"/>
</dbReference>
<keyword evidence="11" id="KW-1133">Transmembrane helix</keyword>
<comment type="cofactor">
    <cofactor evidence="1 9">
        <name>heme</name>
        <dbReference type="ChEBI" id="CHEBI:30413"/>
    </cofactor>
</comment>
<evidence type="ECO:0000256" key="3">
    <source>
        <dbReference type="ARBA" id="ARBA00010617"/>
    </source>
</evidence>
<evidence type="ECO:0000256" key="8">
    <source>
        <dbReference type="ARBA" id="ARBA00023033"/>
    </source>
</evidence>
<dbReference type="eggNOG" id="KOG0156">
    <property type="taxonomic scope" value="Eukaryota"/>
</dbReference>
<gene>
    <name evidence="12" type="primary">cyp27</name>
    <name evidence="12" type="ORF">HETIRDRAFT_64120</name>
</gene>
<protein>
    <submittedName>
        <fullName evidence="12">Cytochrome P450 monooxygenase 27</fullName>
    </submittedName>
</protein>